<sequence>QDKTTTAVNPVHITNPKNPSTTKSPETKAQADSTTAVTPVHITNSQNHRETQPA</sequence>
<feature type="compositionally biased region" description="Polar residues" evidence="1">
    <location>
        <begin position="15"/>
        <end position="24"/>
    </location>
</feature>
<gene>
    <name evidence="2" type="ORF">QQF64_026149</name>
</gene>
<feature type="region of interest" description="Disordered" evidence="1">
    <location>
        <begin position="1"/>
        <end position="54"/>
    </location>
</feature>
<reference evidence="2 3" key="1">
    <citation type="submission" date="2023-09" db="EMBL/GenBank/DDBJ databases">
        <authorList>
            <person name="Wang M."/>
        </authorList>
    </citation>
    <scope>NUCLEOTIDE SEQUENCE [LARGE SCALE GENOMIC DNA]</scope>
    <source>
        <strain evidence="2">GT-2023</strain>
        <tissue evidence="2">Liver</tissue>
    </source>
</reference>
<name>A0ABR3NR22_9TELE</name>
<protein>
    <submittedName>
        <fullName evidence="2">Uncharacterized protein</fullName>
    </submittedName>
</protein>
<evidence type="ECO:0000313" key="2">
    <source>
        <dbReference type="EMBL" id="KAL1279476.1"/>
    </source>
</evidence>
<keyword evidence="3" id="KW-1185">Reference proteome</keyword>
<evidence type="ECO:0000256" key="1">
    <source>
        <dbReference type="SAM" id="MobiDB-lite"/>
    </source>
</evidence>
<comment type="caution">
    <text evidence="2">The sequence shown here is derived from an EMBL/GenBank/DDBJ whole genome shotgun (WGS) entry which is preliminary data.</text>
</comment>
<feature type="non-terminal residue" evidence="2">
    <location>
        <position position="1"/>
    </location>
</feature>
<proteinExistence type="predicted"/>
<feature type="compositionally biased region" description="Polar residues" evidence="1">
    <location>
        <begin position="30"/>
        <end position="46"/>
    </location>
</feature>
<evidence type="ECO:0000313" key="3">
    <source>
        <dbReference type="Proteomes" id="UP001558613"/>
    </source>
</evidence>
<organism evidence="2 3">
    <name type="scientific">Cirrhinus molitorella</name>
    <name type="common">mud carp</name>
    <dbReference type="NCBI Taxonomy" id="172907"/>
    <lineage>
        <taxon>Eukaryota</taxon>
        <taxon>Metazoa</taxon>
        <taxon>Chordata</taxon>
        <taxon>Craniata</taxon>
        <taxon>Vertebrata</taxon>
        <taxon>Euteleostomi</taxon>
        <taxon>Actinopterygii</taxon>
        <taxon>Neopterygii</taxon>
        <taxon>Teleostei</taxon>
        <taxon>Ostariophysi</taxon>
        <taxon>Cypriniformes</taxon>
        <taxon>Cyprinidae</taxon>
        <taxon>Labeoninae</taxon>
        <taxon>Labeonini</taxon>
        <taxon>Cirrhinus</taxon>
    </lineage>
</organism>
<feature type="non-terminal residue" evidence="2">
    <location>
        <position position="54"/>
    </location>
</feature>
<accession>A0ABR3NR22</accession>
<dbReference type="Proteomes" id="UP001558613">
    <property type="component" value="Unassembled WGS sequence"/>
</dbReference>
<dbReference type="EMBL" id="JAYMGO010000003">
    <property type="protein sequence ID" value="KAL1279476.1"/>
    <property type="molecule type" value="Genomic_DNA"/>
</dbReference>